<protein>
    <submittedName>
        <fullName evidence="4">Transcriptional regulator</fullName>
    </submittedName>
</protein>
<evidence type="ECO:0000313" key="4">
    <source>
        <dbReference type="EMBL" id="AKP67491.1"/>
    </source>
</evidence>
<dbReference type="PATRIC" id="fig|1007676.4.peg.1632"/>
<feature type="domain" description="HTH tetR-type" evidence="3">
    <location>
        <begin position="8"/>
        <end position="68"/>
    </location>
</feature>
<sequence>MVVDKRVLRTDKALKDAFRALSKTNSYHEITVKKLTEKAGINRKTFYLHYDSIDDFLDTFVNELSDELLKIITEQKYTDNVFDPGETFDALFDFFDQSRDFYTFILTSDEYSFMSRKVENKVTKGFTDAIEKAFHITHPDALISANFVVRNTLMLFRLYDRGDILFKKAEFKDCLMRLDRSGLKTFI</sequence>
<dbReference type="RefSeq" id="WP_048704845.1">
    <property type="nucleotide sequence ID" value="NZ_CP012034.1"/>
</dbReference>
<evidence type="ECO:0000313" key="5">
    <source>
        <dbReference type="Proteomes" id="UP000036106"/>
    </source>
</evidence>
<dbReference type="OrthoDB" id="9810250at2"/>
<dbReference type="InterPro" id="IPR050624">
    <property type="entry name" value="HTH-type_Tx_Regulator"/>
</dbReference>
<dbReference type="SUPFAM" id="SSF46689">
    <property type="entry name" value="Homeodomain-like"/>
    <property type="match status" value="1"/>
</dbReference>
<dbReference type="KEGG" id="lgn:ABM34_08095"/>
<dbReference type="Gene3D" id="1.10.357.10">
    <property type="entry name" value="Tetracycline Repressor, domain 2"/>
    <property type="match status" value="1"/>
</dbReference>
<gene>
    <name evidence="4" type="ORF">ABM34_08095</name>
</gene>
<accession>A0A0H4QKA8</accession>
<proteinExistence type="predicted"/>
<evidence type="ECO:0000259" key="3">
    <source>
        <dbReference type="PROSITE" id="PS50977"/>
    </source>
</evidence>
<dbReference type="STRING" id="1007676.ABM34_08095"/>
<dbReference type="PROSITE" id="PS50977">
    <property type="entry name" value="HTH_TETR_2"/>
    <property type="match status" value="1"/>
</dbReference>
<dbReference type="GO" id="GO:0003677">
    <property type="term" value="F:DNA binding"/>
    <property type="evidence" value="ECO:0007669"/>
    <property type="project" value="UniProtKB-UniRule"/>
</dbReference>
<evidence type="ECO:0000256" key="1">
    <source>
        <dbReference type="ARBA" id="ARBA00023125"/>
    </source>
</evidence>
<dbReference type="PANTHER" id="PTHR43479:SF7">
    <property type="entry name" value="TETR-FAMILY TRANSCRIPTIONAL REGULATOR"/>
    <property type="match status" value="1"/>
</dbReference>
<organism evidence="4 5">
    <name type="scientific">Companilactobacillus ginsenosidimutans</name>
    <dbReference type="NCBI Taxonomy" id="1007676"/>
    <lineage>
        <taxon>Bacteria</taxon>
        <taxon>Bacillati</taxon>
        <taxon>Bacillota</taxon>
        <taxon>Bacilli</taxon>
        <taxon>Lactobacillales</taxon>
        <taxon>Lactobacillaceae</taxon>
        <taxon>Companilactobacillus</taxon>
    </lineage>
</organism>
<dbReference type="EMBL" id="CP012034">
    <property type="protein sequence ID" value="AKP67491.1"/>
    <property type="molecule type" value="Genomic_DNA"/>
</dbReference>
<dbReference type="AlphaFoldDB" id="A0A0H4QKA8"/>
<evidence type="ECO:0000256" key="2">
    <source>
        <dbReference type="PROSITE-ProRule" id="PRU00335"/>
    </source>
</evidence>
<dbReference type="InterPro" id="IPR001647">
    <property type="entry name" value="HTH_TetR"/>
</dbReference>
<keyword evidence="5" id="KW-1185">Reference proteome</keyword>
<dbReference type="Proteomes" id="UP000036106">
    <property type="component" value="Chromosome"/>
</dbReference>
<reference evidence="5" key="1">
    <citation type="submission" date="2015-07" db="EMBL/GenBank/DDBJ databases">
        <title>Lactobacillus ginsenosidimutans/EMML 3141/ whole genome sequencing.</title>
        <authorList>
            <person name="Kim M.K."/>
            <person name="Im W.-T."/>
            <person name="Srinivasan S."/>
            <person name="Lee J.-J."/>
        </authorList>
    </citation>
    <scope>NUCLEOTIDE SEQUENCE [LARGE SCALE GENOMIC DNA]</scope>
    <source>
        <strain evidence="5">EMML 3041</strain>
    </source>
</reference>
<feature type="DNA-binding region" description="H-T-H motif" evidence="2">
    <location>
        <begin position="31"/>
        <end position="50"/>
    </location>
</feature>
<dbReference type="InterPro" id="IPR009057">
    <property type="entry name" value="Homeodomain-like_sf"/>
</dbReference>
<keyword evidence="1 2" id="KW-0238">DNA-binding</keyword>
<dbReference type="PANTHER" id="PTHR43479">
    <property type="entry name" value="ACREF/ENVCD OPERON REPRESSOR-RELATED"/>
    <property type="match status" value="1"/>
</dbReference>
<name>A0A0H4QKA8_9LACO</name>
<dbReference type="Pfam" id="PF00440">
    <property type="entry name" value="TetR_N"/>
    <property type="match status" value="1"/>
</dbReference>